<evidence type="ECO:0000256" key="3">
    <source>
        <dbReference type="ARBA" id="ARBA00022989"/>
    </source>
</evidence>
<comment type="caution">
    <text evidence="6">The sequence shown here is derived from an EMBL/GenBank/DDBJ whole genome shotgun (WGS) entry which is preliminary data.</text>
</comment>
<feature type="transmembrane region" description="Helical" evidence="5">
    <location>
        <begin position="72"/>
        <end position="91"/>
    </location>
</feature>
<keyword evidence="2 5" id="KW-0812">Transmembrane</keyword>
<dbReference type="Proteomes" id="UP001240250">
    <property type="component" value="Unassembled WGS sequence"/>
</dbReference>
<keyword evidence="3 5" id="KW-1133">Transmembrane helix</keyword>
<dbReference type="InterPro" id="IPR032808">
    <property type="entry name" value="DoxX"/>
</dbReference>
<evidence type="ECO:0000256" key="4">
    <source>
        <dbReference type="ARBA" id="ARBA00023136"/>
    </source>
</evidence>
<evidence type="ECO:0000256" key="2">
    <source>
        <dbReference type="ARBA" id="ARBA00022692"/>
    </source>
</evidence>
<keyword evidence="4 5" id="KW-0472">Membrane</keyword>
<accession>A0ABU0GKF4</accession>
<protein>
    <submittedName>
        <fullName evidence="6">Membrane protein</fullName>
    </submittedName>
</protein>
<feature type="transmembrane region" description="Helical" evidence="5">
    <location>
        <begin position="6"/>
        <end position="25"/>
    </location>
</feature>
<keyword evidence="7" id="KW-1185">Reference proteome</keyword>
<dbReference type="EMBL" id="JAUSVM010000001">
    <property type="protein sequence ID" value="MDQ0425047.1"/>
    <property type="molecule type" value="Genomic_DNA"/>
</dbReference>
<evidence type="ECO:0000313" key="6">
    <source>
        <dbReference type="EMBL" id="MDQ0425047.1"/>
    </source>
</evidence>
<feature type="transmembrane region" description="Helical" evidence="5">
    <location>
        <begin position="103"/>
        <end position="121"/>
    </location>
</feature>
<proteinExistence type="predicted"/>
<gene>
    <name evidence="6" type="ORF">JO380_001428</name>
</gene>
<dbReference type="RefSeq" id="WP_070318501.1">
    <property type="nucleotide sequence ID" value="NZ_JAGIBB010000020.1"/>
</dbReference>
<comment type="subcellular location">
    <subcellularLocation>
        <location evidence="1">Membrane</location>
        <topology evidence="1">Multi-pass membrane protein</topology>
    </subcellularLocation>
</comment>
<dbReference type="Pfam" id="PF13564">
    <property type="entry name" value="DoxX_2"/>
    <property type="match status" value="1"/>
</dbReference>
<organism evidence="6 7">
    <name type="scientific">Cellulomonas iranensis</name>
    <dbReference type="NCBI Taxonomy" id="76862"/>
    <lineage>
        <taxon>Bacteria</taxon>
        <taxon>Bacillati</taxon>
        <taxon>Actinomycetota</taxon>
        <taxon>Actinomycetes</taxon>
        <taxon>Micrococcales</taxon>
        <taxon>Cellulomonadaceae</taxon>
        <taxon>Cellulomonas</taxon>
    </lineage>
</organism>
<reference evidence="6 7" key="1">
    <citation type="submission" date="2023-07" db="EMBL/GenBank/DDBJ databases">
        <title>Sequencing the genomes of 1000 actinobacteria strains.</title>
        <authorList>
            <person name="Klenk H.-P."/>
        </authorList>
    </citation>
    <scope>NUCLEOTIDE SEQUENCE [LARGE SCALE GENOMIC DNA]</scope>
    <source>
        <strain evidence="6 7">DSM 14785</strain>
    </source>
</reference>
<evidence type="ECO:0000256" key="5">
    <source>
        <dbReference type="SAM" id="Phobius"/>
    </source>
</evidence>
<evidence type="ECO:0000256" key="1">
    <source>
        <dbReference type="ARBA" id="ARBA00004141"/>
    </source>
</evidence>
<sequence length="122" mass="12236">MTVALWIVNGLLALAFAGAGVMKLVRPREALRTSGLAWVEDFSPAAVKLVGLAELLGALGLVLPLATGIAPVLAPVAATALAVTMVGAVVVHVRRREPVGPAVALLAVSVVSAVLGFVVVLG</sequence>
<evidence type="ECO:0000313" key="7">
    <source>
        <dbReference type="Proteomes" id="UP001240250"/>
    </source>
</evidence>
<name>A0ABU0GKF4_9CELL</name>